<gene>
    <name evidence="1" type="ORF">GCM10023198_26880</name>
</gene>
<sequence length="385" mass="41449">MAPPRSKTPPRPLTPGDVVVTLHVDLGGWAAAQVTGLDAAEALADVLDLDWSSPTRPESLADLGALRPLFRQAGSWGGQRSHCHYPWVLPRSCTVIGTATPLSAESSQSYGLGWGIGDALHRERLAASGRTDWNDDPAQASIEGPELKIPDGVDALTIRRLYVNGVARLDAAVLAAAFPNLTELRLHGELGELANAVALNQLTRLRDLSVTGYFGMTAADHVTLASTPELEHVDLHEYATAMHRVWRPEAANGTYLSVTGARKPGWVAENRDNPLRAWDAREGVGERTYQKSVAQFRKTRRQILAALDGAPGDRPAVLERIGSEYGEAFNAIDDAASNDLIMTEEREELYAAVVGVLDAAATESGIDLTAEQQALLDGVDATRDW</sequence>
<organism evidence="1 2">
    <name type="scientific">Promicromonospora umidemergens</name>
    <dbReference type="NCBI Taxonomy" id="629679"/>
    <lineage>
        <taxon>Bacteria</taxon>
        <taxon>Bacillati</taxon>
        <taxon>Actinomycetota</taxon>
        <taxon>Actinomycetes</taxon>
        <taxon>Micrococcales</taxon>
        <taxon>Promicromonosporaceae</taxon>
        <taxon>Promicromonospora</taxon>
    </lineage>
</organism>
<dbReference type="Proteomes" id="UP001500843">
    <property type="component" value="Unassembled WGS sequence"/>
</dbReference>
<protein>
    <recommendedName>
        <fullName evidence="3">Leucine rich repeat (LRR) protein</fullName>
    </recommendedName>
</protein>
<evidence type="ECO:0000313" key="1">
    <source>
        <dbReference type="EMBL" id="GAA4703939.1"/>
    </source>
</evidence>
<accession>A0ABP8XB06</accession>
<comment type="caution">
    <text evidence="1">The sequence shown here is derived from an EMBL/GenBank/DDBJ whole genome shotgun (WGS) entry which is preliminary data.</text>
</comment>
<keyword evidence="2" id="KW-1185">Reference proteome</keyword>
<evidence type="ECO:0008006" key="3">
    <source>
        <dbReference type="Google" id="ProtNLM"/>
    </source>
</evidence>
<evidence type="ECO:0000313" key="2">
    <source>
        <dbReference type="Proteomes" id="UP001500843"/>
    </source>
</evidence>
<proteinExistence type="predicted"/>
<dbReference type="EMBL" id="BAABHM010000011">
    <property type="protein sequence ID" value="GAA4703939.1"/>
    <property type="molecule type" value="Genomic_DNA"/>
</dbReference>
<dbReference type="RefSeq" id="WP_253867805.1">
    <property type="nucleotide sequence ID" value="NZ_BAABHM010000011.1"/>
</dbReference>
<name>A0ABP8XB06_9MICO</name>
<reference evidence="2" key="1">
    <citation type="journal article" date="2019" name="Int. J. Syst. Evol. Microbiol.">
        <title>The Global Catalogue of Microorganisms (GCM) 10K type strain sequencing project: providing services to taxonomists for standard genome sequencing and annotation.</title>
        <authorList>
            <consortium name="The Broad Institute Genomics Platform"/>
            <consortium name="The Broad Institute Genome Sequencing Center for Infectious Disease"/>
            <person name="Wu L."/>
            <person name="Ma J."/>
        </authorList>
    </citation>
    <scope>NUCLEOTIDE SEQUENCE [LARGE SCALE GENOMIC DNA]</scope>
    <source>
        <strain evidence="2">JCM 17975</strain>
    </source>
</reference>